<dbReference type="Proteomes" id="UP000324222">
    <property type="component" value="Unassembled WGS sequence"/>
</dbReference>
<keyword evidence="3" id="KW-1185">Reference proteome</keyword>
<evidence type="ECO:0000313" key="3">
    <source>
        <dbReference type="Proteomes" id="UP000324222"/>
    </source>
</evidence>
<dbReference type="AlphaFoldDB" id="A0A5B7JKM9"/>
<dbReference type="EMBL" id="VSRR010102134">
    <property type="protein sequence ID" value="MPC95409.1"/>
    <property type="molecule type" value="Genomic_DNA"/>
</dbReference>
<feature type="region of interest" description="Disordered" evidence="1">
    <location>
        <begin position="1"/>
        <end position="20"/>
    </location>
</feature>
<sequence length="38" mass="4170">MCLTTQGGSHSLPSKDNSSLSHKITCTYYTLPSLKIKK</sequence>
<accession>A0A5B7JKM9</accession>
<gene>
    <name evidence="2" type="ORF">E2C01_090619</name>
</gene>
<protein>
    <submittedName>
        <fullName evidence="2">Uncharacterized protein</fullName>
    </submittedName>
</protein>
<organism evidence="2 3">
    <name type="scientific">Portunus trituberculatus</name>
    <name type="common">Swimming crab</name>
    <name type="synonym">Neptunus trituberculatus</name>
    <dbReference type="NCBI Taxonomy" id="210409"/>
    <lineage>
        <taxon>Eukaryota</taxon>
        <taxon>Metazoa</taxon>
        <taxon>Ecdysozoa</taxon>
        <taxon>Arthropoda</taxon>
        <taxon>Crustacea</taxon>
        <taxon>Multicrustacea</taxon>
        <taxon>Malacostraca</taxon>
        <taxon>Eumalacostraca</taxon>
        <taxon>Eucarida</taxon>
        <taxon>Decapoda</taxon>
        <taxon>Pleocyemata</taxon>
        <taxon>Brachyura</taxon>
        <taxon>Eubrachyura</taxon>
        <taxon>Portunoidea</taxon>
        <taxon>Portunidae</taxon>
        <taxon>Portuninae</taxon>
        <taxon>Portunus</taxon>
    </lineage>
</organism>
<name>A0A5B7JKM9_PORTR</name>
<proteinExistence type="predicted"/>
<evidence type="ECO:0000313" key="2">
    <source>
        <dbReference type="EMBL" id="MPC95409.1"/>
    </source>
</evidence>
<comment type="caution">
    <text evidence="2">The sequence shown here is derived from an EMBL/GenBank/DDBJ whole genome shotgun (WGS) entry which is preliminary data.</text>
</comment>
<reference evidence="2" key="1">
    <citation type="submission" date="2019-05" db="EMBL/GenBank/DDBJ databases">
        <title>Another draft genome of Portunus trituberculatus and its Hox gene families provides insights of decapod evolution.</title>
        <authorList>
            <person name="Jeong J.-H."/>
            <person name="Song I."/>
            <person name="Kim S."/>
            <person name="Choi T."/>
            <person name="Kim D."/>
            <person name="Ryu S."/>
            <person name="Kim W."/>
        </authorList>
    </citation>
    <scope>NUCLEOTIDE SEQUENCE [LARGE SCALE GENOMIC DNA]</scope>
    <source>
        <tissue evidence="2">Muscle</tissue>
    </source>
</reference>
<evidence type="ECO:0000256" key="1">
    <source>
        <dbReference type="SAM" id="MobiDB-lite"/>
    </source>
</evidence>